<dbReference type="AlphaFoldDB" id="A0A127BAK7"/>
<evidence type="ECO:0000313" key="3">
    <source>
        <dbReference type="EMBL" id="AMM54362.1"/>
    </source>
</evidence>
<dbReference type="KEGG" id="pyc:TQ32_07625"/>
<sequence length="260" mass="29325">MVDALDLLKILTEFGAVIISSLWLYLMIKHRKALPYSIGKLGDILMWGLVLIWIGFLVNFANEFVPRLTTSVKAIKVSKTADDVFIILGASLVTYYLYQVFEKKMPKVTPMQVPIDMGSSKLSPGAYLISSNVPLEDVVKFLKGKSMLAITRRPQDYEKLGIPYIWLTKTEGENTIYPTNLPKLLHTMVTHANGNTAFILDGLEYLILENGFESVMKFLSSARDYMITKGSILITFVGEKTLDDHQLAVLKRELKELEII</sequence>
<protein>
    <recommendedName>
        <fullName evidence="2">DUF835 domain-containing protein</fullName>
    </recommendedName>
</protein>
<evidence type="ECO:0000313" key="4">
    <source>
        <dbReference type="Proteomes" id="UP000070587"/>
    </source>
</evidence>
<evidence type="ECO:0000256" key="1">
    <source>
        <dbReference type="SAM" id="Phobius"/>
    </source>
</evidence>
<feature type="transmembrane region" description="Helical" evidence="1">
    <location>
        <begin position="6"/>
        <end position="26"/>
    </location>
</feature>
<keyword evidence="1" id="KW-1133">Transmembrane helix</keyword>
<dbReference type="OrthoDB" id="86314at2157"/>
<dbReference type="PATRIC" id="fig|1609559.3.peg.1595"/>
<feature type="domain" description="DUF835" evidence="2">
    <location>
        <begin position="143"/>
        <end position="254"/>
    </location>
</feature>
<gene>
    <name evidence="3" type="ORF">TQ32_07625</name>
</gene>
<reference evidence="4" key="1">
    <citation type="submission" date="2015-02" db="EMBL/GenBank/DDBJ databases">
        <title>Pyrococcus kukulkanii sp. nov., a novel hyperthermophilic archaeon isolated from a deep-sea hydrothermal vent at the Guaymas Basin.</title>
        <authorList>
            <person name="Oger P.M."/>
            <person name="Callac N."/>
            <person name="Jebbar M."/>
            <person name="Godfroy A."/>
        </authorList>
    </citation>
    <scope>NUCLEOTIDE SEQUENCE [LARGE SCALE GENOMIC DNA]</scope>
    <source>
        <strain evidence="4">NCB100</strain>
    </source>
</reference>
<reference evidence="3 4" key="2">
    <citation type="journal article" date="2016" name="Int. J. Syst. Evol. Microbiol.">
        <title>Pyrococcus kukulkanii sp. nov., a hyperthermophilic, piezophilic archaeon isolated from a deep-sea hydrothermal vent.</title>
        <authorList>
            <person name="Callac N."/>
            <person name="Oger P."/>
            <person name="Lesongeur F."/>
            <person name="Rattray J.E."/>
            <person name="Vannier P."/>
            <person name="Michoud G."/>
            <person name="Beauverger M."/>
            <person name="Gayet N."/>
            <person name="Rouxel O."/>
            <person name="Jebbar M."/>
            <person name="Godfroy A."/>
        </authorList>
    </citation>
    <scope>NUCLEOTIDE SEQUENCE [LARGE SCALE GENOMIC DNA]</scope>
    <source>
        <strain evidence="3 4">NCB100</strain>
    </source>
</reference>
<organism evidence="3 4">
    <name type="scientific">Pyrococcus kukulkanii</name>
    <dbReference type="NCBI Taxonomy" id="1609559"/>
    <lineage>
        <taxon>Archaea</taxon>
        <taxon>Methanobacteriati</taxon>
        <taxon>Methanobacteriota</taxon>
        <taxon>Thermococci</taxon>
        <taxon>Thermococcales</taxon>
        <taxon>Thermococcaceae</taxon>
        <taxon>Pyrococcus</taxon>
    </lineage>
</organism>
<dbReference type="GeneID" id="28491695"/>
<keyword evidence="1" id="KW-0812">Transmembrane</keyword>
<dbReference type="Pfam" id="PF05763">
    <property type="entry name" value="DUF835"/>
    <property type="match status" value="1"/>
</dbReference>
<dbReference type="STRING" id="1609559.TQ32_07625"/>
<feature type="transmembrane region" description="Helical" evidence="1">
    <location>
        <begin position="81"/>
        <end position="98"/>
    </location>
</feature>
<name>A0A127BAK7_9EURY</name>
<dbReference type="Proteomes" id="UP000070587">
    <property type="component" value="Chromosome"/>
</dbReference>
<evidence type="ECO:0000259" key="2">
    <source>
        <dbReference type="Pfam" id="PF05763"/>
    </source>
</evidence>
<dbReference type="RefSeq" id="WP_068323113.1">
    <property type="nucleotide sequence ID" value="NZ_CP010835.1"/>
</dbReference>
<dbReference type="EMBL" id="CP010835">
    <property type="protein sequence ID" value="AMM54362.1"/>
    <property type="molecule type" value="Genomic_DNA"/>
</dbReference>
<accession>A0A127BAK7</accession>
<feature type="transmembrane region" description="Helical" evidence="1">
    <location>
        <begin position="38"/>
        <end position="61"/>
    </location>
</feature>
<dbReference type="InterPro" id="IPR008553">
    <property type="entry name" value="DUF835"/>
</dbReference>
<keyword evidence="1" id="KW-0472">Membrane</keyword>
<proteinExistence type="predicted"/>